<dbReference type="Proteomes" id="UP000712281">
    <property type="component" value="Unassembled WGS sequence"/>
</dbReference>
<proteinExistence type="predicted"/>
<sequence length="72" mass="8036">MNELDQEEDKVINDRGNGRKRVSNKGQKFQINMTLVVRKEASSQAAHDSQAAESIQDQFSIKCFPSIGSRPA</sequence>
<feature type="region of interest" description="Disordered" evidence="1">
    <location>
        <begin position="1"/>
        <end position="27"/>
    </location>
</feature>
<dbReference type="EMBL" id="QGKW02001940">
    <property type="protein sequence ID" value="KAF2555290.1"/>
    <property type="molecule type" value="Genomic_DNA"/>
</dbReference>
<evidence type="ECO:0000313" key="2">
    <source>
        <dbReference type="EMBL" id="KAF2555290.1"/>
    </source>
</evidence>
<dbReference type="AlphaFoldDB" id="A0A8S9HDV3"/>
<evidence type="ECO:0000313" key="3">
    <source>
        <dbReference type="Proteomes" id="UP000712281"/>
    </source>
</evidence>
<reference evidence="2" key="1">
    <citation type="submission" date="2019-12" db="EMBL/GenBank/DDBJ databases">
        <title>Genome sequencing and annotation of Brassica cretica.</title>
        <authorList>
            <person name="Studholme D.J."/>
            <person name="Sarris P.F."/>
        </authorList>
    </citation>
    <scope>NUCLEOTIDE SEQUENCE</scope>
    <source>
        <strain evidence="2">PFS-001/15</strain>
        <tissue evidence="2">Leaf</tissue>
    </source>
</reference>
<evidence type="ECO:0000256" key="1">
    <source>
        <dbReference type="SAM" id="MobiDB-lite"/>
    </source>
</evidence>
<gene>
    <name evidence="2" type="ORF">F2Q68_00015956</name>
</gene>
<name>A0A8S9HDV3_BRACR</name>
<protein>
    <submittedName>
        <fullName evidence="2">Uncharacterized protein</fullName>
    </submittedName>
</protein>
<comment type="caution">
    <text evidence="2">The sequence shown here is derived from an EMBL/GenBank/DDBJ whole genome shotgun (WGS) entry which is preliminary data.</text>
</comment>
<organism evidence="2 3">
    <name type="scientific">Brassica cretica</name>
    <name type="common">Mustard</name>
    <dbReference type="NCBI Taxonomy" id="69181"/>
    <lineage>
        <taxon>Eukaryota</taxon>
        <taxon>Viridiplantae</taxon>
        <taxon>Streptophyta</taxon>
        <taxon>Embryophyta</taxon>
        <taxon>Tracheophyta</taxon>
        <taxon>Spermatophyta</taxon>
        <taxon>Magnoliopsida</taxon>
        <taxon>eudicotyledons</taxon>
        <taxon>Gunneridae</taxon>
        <taxon>Pentapetalae</taxon>
        <taxon>rosids</taxon>
        <taxon>malvids</taxon>
        <taxon>Brassicales</taxon>
        <taxon>Brassicaceae</taxon>
        <taxon>Brassiceae</taxon>
        <taxon>Brassica</taxon>
    </lineage>
</organism>
<accession>A0A8S9HDV3</accession>